<organism evidence="1 2">
    <name type="scientific">Flavobacterium araucananum</name>
    <dbReference type="NCBI Taxonomy" id="946678"/>
    <lineage>
        <taxon>Bacteria</taxon>
        <taxon>Pseudomonadati</taxon>
        <taxon>Bacteroidota</taxon>
        <taxon>Flavobacteriia</taxon>
        <taxon>Flavobacteriales</taxon>
        <taxon>Flavobacteriaceae</taxon>
        <taxon>Flavobacterium</taxon>
    </lineage>
</organism>
<gene>
    <name evidence="1" type="ORF">B0A64_23770</name>
</gene>
<dbReference type="OrthoDB" id="625021at2"/>
<evidence type="ECO:0000313" key="2">
    <source>
        <dbReference type="Proteomes" id="UP000214684"/>
    </source>
</evidence>
<dbReference type="RefSeq" id="WP_089481946.1">
    <property type="nucleotide sequence ID" value="NZ_MUGS01000085.1"/>
</dbReference>
<proteinExistence type="predicted"/>
<dbReference type="Proteomes" id="UP000214684">
    <property type="component" value="Unassembled WGS sequence"/>
</dbReference>
<keyword evidence="2" id="KW-1185">Reference proteome</keyword>
<evidence type="ECO:0000313" key="1">
    <source>
        <dbReference type="EMBL" id="OXE96558.1"/>
    </source>
</evidence>
<dbReference type="EMBL" id="MUGS01000085">
    <property type="protein sequence ID" value="OXE96558.1"/>
    <property type="molecule type" value="Genomic_DNA"/>
</dbReference>
<dbReference type="InterPro" id="IPR029787">
    <property type="entry name" value="Nucleotide_cyclase"/>
</dbReference>
<dbReference type="InterPro" id="IPR020503">
    <property type="entry name" value="Uncharacterised_Rv2561"/>
</dbReference>
<name>A0A227NI72_9FLAO</name>
<dbReference type="SUPFAM" id="SSF55073">
    <property type="entry name" value="Nucleotide cyclase"/>
    <property type="match status" value="1"/>
</dbReference>
<evidence type="ECO:0008006" key="3">
    <source>
        <dbReference type="Google" id="ProtNLM"/>
    </source>
</evidence>
<comment type="caution">
    <text evidence="1">The sequence shown here is derived from an EMBL/GenBank/DDBJ whole genome shotgun (WGS) entry which is preliminary data.</text>
</comment>
<dbReference type="AlphaFoldDB" id="A0A227NI72"/>
<protein>
    <recommendedName>
        <fullName evidence="3">DUF2652 domain-containing protein</fullName>
    </recommendedName>
</protein>
<dbReference type="Gene3D" id="3.30.70.1230">
    <property type="entry name" value="Nucleotide cyclase"/>
    <property type="match status" value="1"/>
</dbReference>
<dbReference type="Pfam" id="PF10851">
    <property type="entry name" value="DUF2652"/>
    <property type="match status" value="1"/>
</dbReference>
<accession>A0A227NI72</accession>
<reference evidence="1 2" key="1">
    <citation type="submission" date="2016-11" db="EMBL/GenBank/DDBJ databases">
        <title>Whole genomes of Flavobacteriaceae.</title>
        <authorList>
            <person name="Stine C."/>
            <person name="Li C."/>
            <person name="Tadesse D."/>
        </authorList>
    </citation>
    <scope>NUCLEOTIDE SEQUENCE [LARGE SCALE GENOMIC DNA]</scope>
    <source>
        <strain evidence="1 2">DSM 24704</strain>
    </source>
</reference>
<sequence>MKNRDRGIIFMPDISGFTRFVKETDMLAGQKVVSKLLSSIIEHNEMQFKIAEIEGDAILFYHFGKPFAVKKILNQFDKMLRAFEQVVEDVSKDFPQAKTLSLKLVVHYGELTRYDLMGFQKLYGSTVIEAHRLLKNDIAQPCYVLLTDAYTQAVFKTNKSSSPSWDNKKELCQIYDELGSICFSYLPFDFPAIKRRRKSFDKIADSISNSPSPVFTYTA</sequence>